<evidence type="ECO:0000256" key="1">
    <source>
        <dbReference type="ARBA" id="ARBA00001966"/>
    </source>
</evidence>
<evidence type="ECO:0000256" key="3">
    <source>
        <dbReference type="ARBA" id="ARBA00022485"/>
    </source>
</evidence>
<keyword evidence="3" id="KW-0004">4Fe-4S</keyword>
<keyword evidence="9" id="KW-1185">Reference proteome</keyword>
<dbReference type="PANTHER" id="PTHR42989">
    <property type="entry name" value="HYDROGENASE-4 COMPONENT I"/>
    <property type="match status" value="1"/>
</dbReference>
<protein>
    <submittedName>
        <fullName evidence="8">Ni-Fe hydrogenase small subunit/NADH ubiquinone oxidoreductase 20 kD subunit</fullName>
    </submittedName>
</protein>
<dbReference type="GO" id="GO:0051539">
    <property type="term" value="F:4 iron, 4 sulfur cluster binding"/>
    <property type="evidence" value="ECO:0007669"/>
    <property type="project" value="UniProtKB-KW"/>
</dbReference>
<dbReference type="InterPro" id="IPR052375">
    <property type="entry name" value="Complex_I_20kDa-like"/>
</dbReference>
<dbReference type="GO" id="GO:0046872">
    <property type="term" value="F:metal ion binding"/>
    <property type="evidence" value="ECO:0007669"/>
    <property type="project" value="UniProtKB-KW"/>
</dbReference>
<keyword evidence="4" id="KW-0479">Metal-binding</keyword>
<feature type="domain" description="NADH:ubiquinone oxidoreductase-like 20kDa subunit" evidence="7">
    <location>
        <begin position="36"/>
        <end position="147"/>
    </location>
</feature>
<dbReference type="PATRIC" id="fig|608538.5.peg.1172"/>
<accession>D3DIF7</accession>
<keyword evidence="5" id="KW-0408">Iron</keyword>
<dbReference type="KEGG" id="hth:HTH_1155"/>
<name>D3DIF7_HYDTT</name>
<evidence type="ECO:0000259" key="7">
    <source>
        <dbReference type="Pfam" id="PF01058"/>
    </source>
</evidence>
<dbReference type="NCBIfam" id="NF005012">
    <property type="entry name" value="PRK06411.1"/>
    <property type="match status" value="1"/>
</dbReference>
<comment type="cofactor">
    <cofactor evidence="1">
        <name>[4Fe-4S] cluster</name>
        <dbReference type="ChEBI" id="CHEBI:49883"/>
    </cofactor>
</comment>
<dbReference type="SUPFAM" id="SSF56770">
    <property type="entry name" value="HydA/Nqo6-like"/>
    <property type="match status" value="1"/>
</dbReference>
<dbReference type="PANTHER" id="PTHR42989:SF1">
    <property type="entry name" value="FORMATE HYDROGENLYASE SUBUNIT 7-RELATED"/>
    <property type="match status" value="1"/>
</dbReference>
<proteinExistence type="inferred from homology"/>
<evidence type="ECO:0000256" key="6">
    <source>
        <dbReference type="ARBA" id="ARBA00023014"/>
    </source>
</evidence>
<comment type="similarity">
    <text evidence="2">Belongs to the complex I 20 kDa subunit family.</text>
</comment>
<evidence type="ECO:0000256" key="2">
    <source>
        <dbReference type="ARBA" id="ARBA00009173"/>
    </source>
</evidence>
<gene>
    <name evidence="8" type="primary">hycC</name>
    <name evidence="8" type="ordered locus">HTH_1155</name>
</gene>
<evidence type="ECO:0000313" key="8">
    <source>
        <dbReference type="EMBL" id="BAI69609.1"/>
    </source>
</evidence>
<dbReference type="InterPro" id="IPR006137">
    <property type="entry name" value="NADH_UbQ_OxRdtase-like_20kDa"/>
</dbReference>
<dbReference type="eggNOG" id="COG3260">
    <property type="taxonomic scope" value="Bacteria"/>
</dbReference>
<dbReference type="AlphaFoldDB" id="D3DIF7"/>
<dbReference type="RefSeq" id="WP_012963789.1">
    <property type="nucleotide sequence ID" value="NC_013799.1"/>
</dbReference>
<dbReference type="Proteomes" id="UP000002574">
    <property type="component" value="Chromosome"/>
</dbReference>
<sequence>MFFLLKRSFRVKTEDLKVKHKKVISLFIREVDTGSCNACEIEVANLNNPYYDVERFGIKFVASPKHADVLLITGCVTRNMLIPMIKAYENAPAPKFVLTVGDCTAECPYFKDSYAVEGPVSKHLPVHVHVPGCPPEPAQVIEGLLKLSHFADKDL</sequence>
<dbReference type="Gene3D" id="3.40.50.12280">
    <property type="match status" value="1"/>
</dbReference>
<keyword evidence="8" id="KW-0830">Ubiquinone</keyword>
<dbReference type="Pfam" id="PF01058">
    <property type="entry name" value="Oxidored_q6"/>
    <property type="match status" value="1"/>
</dbReference>
<dbReference type="OrthoDB" id="9786737at2"/>
<dbReference type="EMBL" id="AP011112">
    <property type="protein sequence ID" value="BAI69609.1"/>
    <property type="molecule type" value="Genomic_DNA"/>
</dbReference>
<reference evidence="8 9" key="1">
    <citation type="journal article" date="2010" name="J. Bacteriol.">
        <title>Complete genome sequence of the thermophilic, obligately chemolithoautotrophic hydrogen-oxidizing bacterium Hydrogenobacter thermophilus TK-6.</title>
        <authorList>
            <person name="Arai H."/>
            <person name="Kanbe H."/>
            <person name="Ishii M."/>
            <person name="Igarashi Y."/>
        </authorList>
    </citation>
    <scope>NUCLEOTIDE SEQUENCE [LARGE SCALE GENOMIC DNA]</scope>
    <source>
        <strain evidence="9">DSM 6534 / IAM 12695 / TK-6 [Tokyo]</strain>
    </source>
</reference>
<organism evidence="8 9">
    <name type="scientific">Hydrogenobacter thermophilus (strain DSM 6534 / IAM 12695 / TK-6)</name>
    <dbReference type="NCBI Taxonomy" id="608538"/>
    <lineage>
        <taxon>Bacteria</taxon>
        <taxon>Pseudomonadati</taxon>
        <taxon>Aquificota</taxon>
        <taxon>Aquificia</taxon>
        <taxon>Aquificales</taxon>
        <taxon>Aquificaceae</taxon>
        <taxon>Hydrogenobacter</taxon>
    </lineage>
</organism>
<evidence type="ECO:0000313" key="9">
    <source>
        <dbReference type="Proteomes" id="UP000002574"/>
    </source>
</evidence>
<dbReference type="STRING" id="608538.HTH_1155"/>
<evidence type="ECO:0000256" key="5">
    <source>
        <dbReference type="ARBA" id="ARBA00023004"/>
    </source>
</evidence>
<dbReference type="KEGG" id="hte:Hydth_1147"/>
<keyword evidence="6" id="KW-0411">Iron-sulfur</keyword>
<evidence type="ECO:0000256" key="4">
    <source>
        <dbReference type="ARBA" id="ARBA00022723"/>
    </source>
</evidence>